<dbReference type="RefSeq" id="WP_377115110.1">
    <property type="nucleotide sequence ID" value="NZ_JBHTHZ010000005.1"/>
</dbReference>
<proteinExistence type="predicted"/>
<protein>
    <recommendedName>
        <fullName evidence="2">DUF4468 domain-containing protein</fullName>
    </recommendedName>
</protein>
<accession>A0ABW3ASZ9</accession>
<name>A0ABW3ASZ9_9SPHI</name>
<keyword evidence="1" id="KW-0732">Signal</keyword>
<keyword evidence="4" id="KW-1185">Reference proteome</keyword>
<evidence type="ECO:0000313" key="4">
    <source>
        <dbReference type="Proteomes" id="UP001597010"/>
    </source>
</evidence>
<evidence type="ECO:0000313" key="3">
    <source>
        <dbReference type="EMBL" id="MFD0794186.1"/>
    </source>
</evidence>
<dbReference type="Pfam" id="PF14730">
    <property type="entry name" value="DUF4468"/>
    <property type="match status" value="1"/>
</dbReference>
<evidence type="ECO:0000256" key="1">
    <source>
        <dbReference type="SAM" id="SignalP"/>
    </source>
</evidence>
<evidence type="ECO:0000259" key="2">
    <source>
        <dbReference type="Pfam" id="PF14730"/>
    </source>
</evidence>
<reference evidence="4" key="1">
    <citation type="journal article" date="2019" name="Int. J. Syst. Evol. Microbiol.">
        <title>The Global Catalogue of Microorganisms (GCM) 10K type strain sequencing project: providing services to taxonomists for standard genome sequencing and annotation.</title>
        <authorList>
            <consortium name="The Broad Institute Genomics Platform"/>
            <consortium name="The Broad Institute Genome Sequencing Center for Infectious Disease"/>
            <person name="Wu L."/>
            <person name="Ma J."/>
        </authorList>
    </citation>
    <scope>NUCLEOTIDE SEQUENCE [LARGE SCALE GENOMIC DNA]</scope>
    <source>
        <strain evidence="4">CCUG 61484</strain>
    </source>
</reference>
<comment type="caution">
    <text evidence="3">The sequence shown here is derived from an EMBL/GenBank/DDBJ whole genome shotgun (WGS) entry which is preliminary data.</text>
</comment>
<dbReference type="Proteomes" id="UP001597010">
    <property type="component" value="Unassembled WGS sequence"/>
</dbReference>
<dbReference type="EMBL" id="JBHTHZ010000005">
    <property type="protein sequence ID" value="MFD0794186.1"/>
    <property type="molecule type" value="Genomic_DNA"/>
</dbReference>
<dbReference type="InterPro" id="IPR027823">
    <property type="entry name" value="DUF4468"/>
</dbReference>
<gene>
    <name evidence="3" type="ORF">ACFQZX_11195</name>
</gene>
<organism evidence="3 4">
    <name type="scientific">Mucilaginibacter litoreus</name>
    <dbReference type="NCBI Taxonomy" id="1048221"/>
    <lineage>
        <taxon>Bacteria</taxon>
        <taxon>Pseudomonadati</taxon>
        <taxon>Bacteroidota</taxon>
        <taxon>Sphingobacteriia</taxon>
        <taxon>Sphingobacteriales</taxon>
        <taxon>Sphingobacteriaceae</taxon>
        <taxon>Mucilaginibacter</taxon>
    </lineage>
</organism>
<feature type="signal peptide" evidence="1">
    <location>
        <begin position="1"/>
        <end position="19"/>
    </location>
</feature>
<feature type="chain" id="PRO_5045929119" description="DUF4468 domain-containing protein" evidence="1">
    <location>
        <begin position="20"/>
        <end position="192"/>
    </location>
</feature>
<sequence length="192" mass="21614">MKKVLLSFAFLLNTYVLLAQKDSLQLDENDKYVYYKVSDTQILADTVYQRAWQFAKGLADAGKPTAGNADKAFHVSSKFLVYSGTSLIRKESGQIKYTLNFQAADGKYRYKISSFIFTPYVRDRFGNMVPVAGIEVPLENMGVKYGQKNLNACLDQVAEYALNLSARLKQAVDRKKDTVAPVKIKKVNTGNW</sequence>
<feature type="domain" description="DUF4468" evidence="2">
    <location>
        <begin position="45"/>
        <end position="116"/>
    </location>
</feature>